<gene>
    <name evidence="13" type="primary">modC</name>
    <name evidence="13" type="ORF">M0654_05230</name>
</gene>
<dbReference type="PROSITE" id="PS50893">
    <property type="entry name" value="ABC_TRANSPORTER_2"/>
    <property type="match status" value="1"/>
</dbReference>
<evidence type="ECO:0000256" key="1">
    <source>
        <dbReference type="ARBA" id="ARBA00005417"/>
    </source>
</evidence>
<dbReference type="PANTHER" id="PTHR43514:SF4">
    <property type="entry name" value="ABC TRANSPORTER I FAMILY MEMBER 10"/>
    <property type="match status" value="1"/>
</dbReference>
<keyword evidence="9" id="KW-0472">Membrane</keyword>
<name>A0ABT0INB4_9HYPH</name>
<dbReference type="Proteomes" id="UP001202827">
    <property type="component" value="Unassembled WGS sequence"/>
</dbReference>
<dbReference type="InterPro" id="IPR050334">
    <property type="entry name" value="Molybdenum_import_ModC"/>
</dbReference>
<evidence type="ECO:0000256" key="5">
    <source>
        <dbReference type="ARBA" id="ARBA00022519"/>
    </source>
</evidence>
<dbReference type="InterPro" id="IPR004606">
    <property type="entry name" value="Mop_domain"/>
</dbReference>
<dbReference type="PANTHER" id="PTHR43514">
    <property type="entry name" value="ABC TRANSPORTER I FAMILY MEMBER 10"/>
    <property type="match status" value="1"/>
</dbReference>
<accession>A0ABT0INB4</accession>
<dbReference type="PROSITE" id="PS00211">
    <property type="entry name" value="ABC_TRANSPORTER_1"/>
    <property type="match status" value="1"/>
</dbReference>
<evidence type="ECO:0000256" key="6">
    <source>
        <dbReference type="ARBA" id="ARBA00022741"/>
    </source>
</evidence>
<evidence type="ECO:0000313" key="14">
    <source>
        <dbReference type="Proteomes" id="UP001202827"/>
    </source>
</evidence>
<evidence type="ECO:0000256" key="2">
    <source>
        <dbReference type="ARBA" id="ARBA00022448"/>
    </source>
</evidence>
<dbReference type="InterPro" id="IPR008995">
    <property type="entry name" value="Mo/tungstate-bd_C_term_dom"/>
</dbReference>
<dbReference type="InterPro" id="IPR003439">
    <property type="entry name" value="ABC_transporter-like_ATP-bd"/>
</dbReference>
<dbReference type="SUPFAM" id="SSF50331">
    <property type="entry name" value="MOP-like"/>
    <property type="match status" value="1"/>
</dbReference>
<dbReference type="InterPro" id="IPR011868">
    <property type="entry name" value="ModC_ABC_ATP-bd"/>
</dbReference>
<evidence type="ECO:0000259" key="12">
    <source>
        <dbReference type="PROSITE" id="PS51866"/>
    </source>
</evidence>
<organism evidence="13 14">
    <name type="scientific">Neorhizobium turbinariae</name>
    <dbReference type="NCBI Taxonomy" id="2937795"/>
    <lineage>
        <taxon>Bacteria</taxon>
        <taxon>Pseudomonadati</taxon>
        <taxon>Pseudomonadota</taxon>
        <taxon>Alphaproteobacteria</taxon>
        <taxon>Hyphomicrobiales</taxon>
        <taxon>Rhizobiaceae</taxon>
        <taxon>Rhizobium/Agrobacterium group</taxon>
        <taxon>Neorhizobium</taxon>
    </lineage>
</organism>
<keyword evidence="4 10" id="KW-0500">Molybdenum</keyword>
<keyword evidence="5" id="KW-0997">Cell inner membrane</keyword>
<evidence type="ECO:0000256" key="8">
    <source>
        <dbReference type="ARBA" id="ARBA00022967"/>
    </source>
</evidence>
<feature type="domain" description="Mop" evidence="12">
    <location>
        <begin position="288"/>
        <end position="352"/>
    </location>
</feature>
<keyword evidence="14" id="KW-1185">Reference proteome</keyword>
<evidence type="ECO:0000256" key="4">
    <source>
        <dbReference type="ARBA" id="ARBA00022505"/>
    </source>
</evidence>
<evidence type="ECO:0000256" key="7">
    <source>
        <dbReference type="ARBA" id="ARBA00022840"/>
    </source>
</evidence>
<keyword evidence="7 13" id="KW-0067">ATP-binding</keyword>
<evidence type="ECO:0000256" key="9">
    <source>
        <dbReference type="ARBA" id="ARBA00023136"/>
    </source>
</evidence>
<dbReference type="InterPro" id="IPR005116">
    <property type="entry name" value="Transp-assoc_OB_typ1"/>
</dbReference>
<dbReference type="Gene3D" id="3.40.50.300">
    <property type="entry name" value="P-loop containing nucleotide triphosphate hydrolases"/>
    <property type="match status" value="1"/>
</dbReference>
<sequence>MILSVEAQKHFGAFALDAGFTSAAGVTALFGRSGSGKTTLLRVIAGLARPDVGRLTFEDTVLVDTQRKVFVPVHQRRFGYIFQDSRLFPHLSVRNNLNFGSWFTSRKRSADFDDIVHLLGIEALLDRKPHGLSGGERQRVAIGRALLASPRLLLMDEPLAALDDARKNEILPYLEKLRDEMKTPMIYVSHSVAEVTRLADRVIVLADGKIEAAGSPAEVLASPSIDQRDTGVIISGTVASSNAQHHVSHVTLRAGEVILPAAGLERGRRVNVHIAERDVLVAVQQPEGLSALNILEGYIIALEPQREGTVRVRIDAKGDILLARVTTLSVDRLGLTVGRPIFAVIKAMALIH</sequence>
<dbReference type="GO" id="GO:0005524">
    <property type="term" value="F:ATP binding"/>
    <property type="evidence" value="ECO:0007669"/>
    <property type="project" value="UniProtKB-KW"/>
</dbReference>
<dbReference type="EMBL" id="JALPRY010000007">
    <property type="protein sequence ID" value="MCK8779384.1"/>
    <property type="molecule type" value="Genomic_DNA"/>
</dbReference>
<dbReference type="InterPro" id="IPR003593">
    <property type="entry name" value="AAA+_ATPase"/>
</dbReference>
<dbReference type="SMART" id="SM00382">
    <property type="entry name" value="AAA"/>
    <property type="match status" value="1"/>
</dbReference>
<dbReference type="PROSITE" id="PS51866">
    <property type="entry name" value="MOP"/>
    <property type="match status" value="1"/>
</dbReference>
<dbReference type="InterPro" id="IPR027417">
    <property type="entry name" value="P-loop_NTPase"/>
</dbReference>
<keyword evidence="2" id="KW-0813">Transport</keyword>
<comment type="caution">
    <text evidence="13">The sequence shown here is derived from an EMBL/GenBank/DDBJ whole genome shotgun (WGS) entry which is preliminary data.</text>
</comment>
<evidence type="ECO:0000256" key="10">
    <source>
        <dbReference type="PROSITE-ProRule" id="PRU01213"/>
    </source>
</evidence>
<dbReference type="Gene3D" id="2.40.50.100">
    <property type="match status" value="1"/>
</dbReference>
<evidence type="ECO:0000259" key="11">
    <source>
        <dbReference type="PROSITE" id="PS50893"/>
    </source>
</evidence>
<evidence type="ECO:0000256" key="3">
    <source>
        <dbReference type="ARBA" id="ARBA00022475"/>
    </source>
</evidence>
<dbReference type="SUPFAM" id="SSF52540">
    <property type="entry name" value="P-loop containing nucleoside triphosphate hydrolases"/>
    <property type="match status" value="1"/>
</dbReference>
<dbReference type="InterPro" id="IPR017871">
    <property type="entry name" value="ABC_transporter-like_CS"/>
</dbReference>
<dbReference type="NCBIfam" id="TIGR02142">
    <property type="entry name" value="modC_ABC"/>
    <property type="match status" value="1"/>
</dbReference>
<dbReference type="Pfam" id="PF00005">
    <property type="entry name" value="ABC_tran"/>
    <property type="match status" value="1"/>
</dbReference>
<reference evidence="13 14" key="1">
    <citation type="submission" date="2022-04" db="EMBL/GenBank/DDBJ databases">
        <title>Rhizobium coralii sp. nov., isolated from coral Turbinaria peltata.</title>
        <authorList>
            <person name="Sun H."/>
        </authorList>
    </citation>
    <scope>NUCLEOTIDE SEQUENCE [LARGE SCALE GENOMIC DNA]</scope>
    <source>
        <strain evidence="13 14">NTR19</strain>
    </source>
</reference>
<dbReference type="Pfam" id="PF03459">
    <property type="entry name" value="TOBE"/>
    <property type="match status" value="1"/>
</dbReference>
<keyword evidence="3" id="KW-1003">Cell membrane</keyword>
<comment type="similarity">
    <text evidence="1">Belongs to the ABC transporter superfamily.</text>
</comment>
<keyword evidence="6" id="KW-0547">Nucleotide-binding</keyword>
<proteinExistence type="inferred from homology"/>
<evidence type="ECO:0000313" key="13">
    <source>
        <dbReference type="EMBL" id="MCK8779384.1"/>
    </source>
</evidence>
<protein>
    <submittedName>
        <fullName evidence="13">Molybdenum ABC transporter ATP-binding protein</fullName>
    </submittedName>
</protein>
<feature type="domain" description="ABC transporter" evidence="11">
    <location>
        <begin position="2"/>
        <end position="232"/>
    </location>
</feature>
<dbReference type="RefSeq" id="WP_248682121.1">
    <property type="nucleotide sequence ID" value="NZ_JALPRY010000007.1"/>
</dbReference>
<keyword evidence="8" id="KW-1278">Translocase</keyword>